<evidence type="ECO:0000313" key="7">
    <source>
        <dbReference type="Proteomes" id="UP000652013"/>
    </source>
</evidence>
<feature type="binding site" evidence="4">
    <location>
        <position position="7"/>
    </location>
    <ligand>
        <name>heme b</name>
        <dbReference type="ChEBI" id="CHEBI:60344"/>
    </ligand>
</feature>
<dbReference type="GO" id="GO:0006979">
    <property type="term" value="P:response to oxidative stress"/>
    <property type="evidence" value="ECO:0007669"/>
    <property type="project" value="TreeGrafter"/>
</dbReference>
<keyword evidence="7" id="KW-1185">Reference proteome</keyword>
<dbReference type="PRINTS" id="PR00088">
    <property type="entry name" value="HAEMOXYGNASE"/>
</dbReference>
<sequence>MFSAELRAATAAAHRTAERGAYLDALLGGRLDRAGYAALVAQHWYVYRALEAAADDMRADPVAALFADERLTRLPALEADLAYLLGPDWRDAVRPGPATAAYAERLTAVCHDWPGGFVAHHYTRYLGDLSGGQYIAAAVAEIYGLPGRHGVAFYDFAGIDPGTFRDGYRDLLDAAPWDAAERARIVDEVLLAYRFNTDVFADLAADLDRWAVA</sequence>
<dbReference type="Pfam" id="PF01126">
    <property type="entry name" value="Heme_oxygenase"/>
    <property type="match status" value="1"/>
</dbReference>
<dbReference type="GO" id="GO:0020037">
    <property type="term" value="F:heme binding"/>
    <property type="evidence" value="ECO:0007669"/>
    <property type="project" value="TreeGrafter"/>
</dbReference>
<keyword evidence="3 5" id="KW-0408">Iron</keyword>
<gene>
    <name evidence="6" type="ORF">Sya03_05480</name>
</gene>
<reference evidence="6" key="1">
    <citation type="submission" date="2021-01" db="EMBL/GenBank/DDBJ databases">
        <title>Whole genome shotgun sequence of Spirilliplanes yamanashiensis NBRC 15828.</title>
        <authorList>
            <person name="Komaki H."/>
            <person name="Tamura T."/>
        </authorList>
    </citation>
    <scope>NUCLEOTIDE SEQUENCE</scope>
    <source>
        <strain evidence="6">NBRC 15828</strain>
    </source>
</reference>
<keyword evidence="1 4" id="KW-0349">Heme</keyword>
<dbReference type="SUPFAM" id="SSF48613">
    <property type="entry name" value="Heme oxygenase-like"/>
    <property type="match status" value="1"/>
</dbReference>
<evidence type="ECO:0000256" key="4">
    <source>
        <dbReference type="PIRSR" id="PIRSR000343-1"/>
    </source>
</evidence>
<dbReference type="GO" id="GO:0046872">
    <property type="term" value="F:metal ion binding"/>
    <property type="evidence" value="ECO:0007669"/>
    <property type="project" value="UniProtKB-KW"/>
</dbReference>
<dbReference type="PANTHER" id="PTHR10720">
    <property type="entry name" value="HEME OXYGENASE"/>
    <property type="match status" value="1"/>
</dbReference>
<dbReference type="PANTHER" id="PTHR10720:SF0">
    <property type="entry name" value="HEME OXYGENASE"/>
    <property type="match status" value="1"/>
</dbReference>
<dbReference type="InterPro" id="IPR016053">
    <property type="entry name" value="Haem_Oase-like"/>
</dbReference>
<proteinExistence type="predicted"/>
<dbReference type="RefSeq" id="WP_203936528.1">
    <property type="nucleotide sequence ID" value="NZ_BAAAGJ010000005.1"/>
</dbReference>
<dbReference type="InterPro" id="IPR016084">
    <property type="entry name" value="Haem_Oase-like_multi-hlx"/>
</dbReference>
<dbReference type="Proteomes" id="UP000652013">
    <property type="component" value="Unassembled WGS sequence"/>
</dbReference>
<dbReference type="InterPro" id="IPR002051">
    <property type="entry name" value="Haem_Oase"/>
</dbReference>
<evidence type="ECO:0000256" key="3">
    <source>
        <dbReference type="ARBA" id="ARBA00023004"/>
    </source>
</evidence>
<feature type="binding site" evidence="4">
    <location>
        <position position="122"/>
    </location>
    <ligand>
        <name>heme b</name>
        <dbReference type="ChEBI" id="CHEBI:60344"/>
    </ligand>
</feature>
<name>A0A8J4DGJ3_9ACTN</name>
<dbReference type="PIRSF" id="PIRSF000343">
    <property type="entry name" value="Haem_Oase"/>
    <property type="match status" value="1"/>
</dbReference>
<evidence type="ECO:0000256" key="2">
    <source>
        <dbReference type="ARBA" id="ARBA00022723"/>
    </source>
</evidence>
<evidence type="ECO:0000256" key="5">
    <source>
        <dbReference type="PIRSR" id="PIRSR000343-2"/>
    </source>
</evidence>
<dbReference type="EMBL" id="BOOY01000003">
    <property type="protein sequence ID" value="GIJ01196.1"/>
    <property type="molecule type" value="Genomic_DNA"/>
</dbReference>
<dbReference type="AlphaFoldDB" id="A0A8J4DGJ3"/>
<dbReference type="GO" id="GO:0006788">
    <property type="term" value="P:heme oxidation"/>
    <property type="evidence" value="ECO:0007669"/>
    <property type="project" value="InterPro"/>
</dbReference>
<evidence type="ECO:0000313" key="6">
    <source>
        <dbReference type="EMBL" id="GIJ01196.1"/>
    </source>
</evidence>
<dbReference type="CDD" id="cd19165">
    <property type="entry name" value="HemeO"/>
    <property type="match status" value="1"/>
</dbReference>
<organism evidence="6 7">
    <name type="scientific">Spirilliplanes yamanashiensis</name>
    <dbReference type="NCBI Taxonomy" id="42233"/>
    <lineage>
        <taxon>Bacteria</taxon>
        <taxon>Bacillati</taxon>
        <taxon>Actinomycetota</taxon>
        <taxon>Actinomycetes</taxon>
        <taxon>Micromonosporales</taxon>
        <taxon>Micromonosporaceae</taxon>
        <taxon>Spirilliplanes</taxon>
    </lineage>
</organism>
<comment type="caution">
    <text evidence="6">The sequence shown here is derived from an EMBL/GenBank/DDBJ whole genome shotgun (WGS) entry which is preliminary data.</text>
</comment>
<feature type="binding site" description="axial binding residue" evidence="5">
    <location>
        <position position="14"/>
    </location>
    <ligand>
        <name>heme b</name>
        <dbReference type="ChEBI" id="CHEBI:60344"/>
    </ligand>
    <ligandPart>
        <name>Fe</name>
        <dbReference type="ChEBI" id="CHEBI:18248"/>
    </ligandPart>
</feature>
<dbReference type="GO" id="GO:0004392">
    <property type="term" value="F:heme oxygenase (decyclizing) activity"/>
    <property type="evidence" value="ECO:0007669"/>
    <property type="project" value="InterPro"/>
</dbReference>
<evidence type="ECO:0000256" key="1">
    <source>
        <dbReference type="ARBA" id="ARBA00022617"/>
    </source>
</evidence>
<dbReference type="GO" id="GO:0042167">
    <property type="term" value="P:heme catabolic process"/>
    <property type="evidence" value="ECO:0007669"/>
    <property type="project" value="TreeGrafter"/>
</dbReference>
<feature type="binding site" evidence="4">
    <location>
        <position position="169"/>
    </location>
    <ligand>
        <name>heme b</name>
        <dbReference type="ChEBI" id="CHEBI:60344"/>
    </ligand>
</feature>
<dbReference type="Gene3D" id="1.20.910.10">
    <property type="entry name" value="Heme oxygenase-like"/>
    <property type="match status" value="1"/>
</dbReference>
<accession>A0A8J4DGJ3</accession>
<protein>
    <submittedName>
        <fullName evidence="6">Biliverdin-producing heme oxygenase</fullName>
    </submittedName>
</protein>
<keyword evidence="2 5" id="KW-0479">Metal-binding</keyword>